<comment type="caution">
    <text evidence="2">The sequence shown here is derived from an EMBL/GenBank/DDBJ whole genome shotgun (WGS) entry which is preliminary data.</text>
</comment>
<dbReference type="AlphaFoldDB" id="A0A8X6QT43"/>
<gene>
    <name evidence="2" type="primary">AVEN_206846_1</name>
    <name evidence="2" type="ORF">NPIL_512721</name>
</gene>
<keyword evidence="1" id="KW-0732">Signal</keyword>
<name>A0A8X6QT43_NEPPI</name>
<organism evidence="2 3">
    <name type="scientific">Nephila pilipes</name>
    <name type="common">Giant wood spider</name>
    <name type="synonym">Nephila maculata</name>
    <dbReference type="NCBI Taxonomy" id="299642"/>
    <lineage>
        <taxon>Eukaryota</taxon>
        <taxon>Metazoa</taxon>
        <taxon>Ecdysozoa</taxon>
        <taxon>Arthropoda</taxon>
        <taxon>Chelicerata</taxon>
        <taxon>Arachnida</taxon>
        <taxon>Araneae</taxon>
        <taxon>Araneomorphae</taxon>
        <taxon>Entelegynae</taxon>
        <taxon>Araneoidea</taxon>
        <taxon>Nephilidae</taxon>
        <taxon>Nephila</taxon>
    </lineage>
</organism>
<evidence type="ECO:0008006" key="4">
    <source>
        <dbReference type="Google" id="ProtNLM"/>
    </source>
</evidence>
<evidence type="ECO:0000313" key="3">
    <source>
        <dbReference type="Proteomes" id="UP000887013"/>
    </source>
</evidence>
<dbReference type="OrthoDB" id="6421707at2759"/>
<reference evidence="2" key="1">
    <citation type="submission" date="2020-08" db="EMBL/GenBank/DDBJ databases">
        <title>Multicomponent nature underlies the extraordinary mechanical properties of spider dragline silk.</title>
        <authorList>
            <person name="Kono N."/>
            <person name="Nakamura H."/>
            <person name="Mori M."/>
            <person name="Yoshida Y."/>
            <person name="Ohtoshi R."/>
            <person name="Malay A.D."/>
            <person name="Moran D.A.P."/>
            <person name="Tomita M."/>
            <person name="Numata K."/>
            <person name="Arakawa K."/>
        </authorList>
    </citation>
    <scope>NUCLEOTIDE SEQUENCE</scope>
</reference>
<accession>A0A8X6QT43</accession>
<dbReference type="EMBL" id="BMAW01033480">
    <property type="protein sequence ID" value="GFU30403.1"/>
    <property type="molecule type" value="Genomic_DNA"/>
</dbReference>
<protein>
    <recommendedName>
        <fullName evidence="4">Spider venom protein</fullName>
    </recommendedName>
</protein>
<dbReference type="Proteomes" id="UP000887013">
    <property type="component" value="Unassembled WGS sequence"/>
</dbReference>
<proteinExistence type="predicted"/>
<feature type="chain" id="PRO_5036461809" description="Spider venom protein" evidence="1">
    <location>
        <begin position="18"/>
        <end position="114"/>
    </location>
</feature>
<sequence length="114" mass="13357">MIFRVLFFVALFQVNLAANDENKNGNSLEINQDPEYVYRKWNNSDYLTKSAVDEAVKKLMAFFIRHNSEVELSGPCMSAFFRAFQALRKQTPWAYTCMYSNFLILNLFPMLFCV</sequence>
<evidence type="ECO:0000256" key="1">
    <source>
        <dbReference type="SAM" id="SignalP"/>
    </source>
</evidence>
<feature type="signal peptide" evidence="1">
    <location>
        <begin position="1"/>
        <end position="17"/>
    </location>
</feature>
<keyword evidence="3" id="KW-1185">Reference proteome</keyword>
<evidence type="ECO:0000313" key="2">
    <source>
        <dbReference type="EMBL" id="GFU30403.1"/>
    </source>
</evidence>